<keyword evidence="3" id="KW-1185">Reference proteome</keyword>
<dbReference type="AlphaFoldDB" id="A0AAV2EL84"/>
<reference evidence="2 3" key="1">
    <citation type="submission" date="2024-04" db="EMBL/GenBank/DDBJ databases">
        <authorList>
            <person name="Fracassetti M."/>
        </authorList>
    </citation>
    <scope>NUCLEOTIDE SEQUENCE [LARGE SCALE GENOMIC DNA]</scope>
</reference>
<name>A0AAV2EL84_9ROSI</name>
<gene>
    <name evidence="2" type="ORF">LTRI10_LOCUS27774</name>
</gene>
<evidence type="ECO:0000256" key="1">
    <source>
        <dbReference type="SAM" id="MobiDB-lite"/>
    </source>
</evidence>
<feature type="compositionally biased region" description="Basic and acidic residues" evidence="1">
    <location>
        <begin position="33"/>
        <end position="43"/>
    </location>
</feature>
<proteinExistence type="predicted"/>
<dbReference type="Proteomes" id="UP001497516">
    <property type="component" value="Chromosome 5"/>
</dbReference>
<organism evidence="2 3">
    <name type="scientific">Linum trigynum</name>
    <dbReference type="NCBI Taxonomy" id="586398"/>
    <lineage>
        <taxon>Eukaryota</taxon>
        <taxon>Viridiplantae</taxon>
        <taxon>Streptophyta</taxon>
        <taxon>Embryophyta</taxon>
        <taxon>Tracheophyta</taxon>
        <taxon>Spermatophyta</taxon>
        <taxon>Magnoliopsida</taxon>
        <taxon>eudicotyledons</taxon>
        <taxon>Gunneridae</taxon>
        <taxon>Pentapetalae</taxon>
        <taxon>rosids</taxon>
        <taxon>fabids</taxon>
        <taxon>Malpighiales</taxon>
        <taxon>Linaceae</taxon>
        <taxon>Linum</taxon>
    </lineage>
</organism>
<accession>A0AAV2EL84</accession>
<evidence type="ECO:0000313" key="2">
    <source>
        <dbReference type="EMBL" id="CAL1386751.1"/>
    </source>
</evidence>
<sequence length="334" mass="37284">MGQGEEKKTRPDSPVEILEKGEIFFFYRPRVNREEAHSPDDVQRLFIVLRPESGDRPTEDKQEPDSGKEGSKRRRRRHDSSSSPSDGKDKDKEGGHGVQKVNIEKERLMRFIVMGRKSLPDPSKNKGRPFWGFVDLVTTNLDHVKDTLRSRDYETASGGKRHEAAARAVGEGVYRILRHNPESKKKMHTHLIYKLELPAEGKTTKSHEPPQEALHIEREGSFVIQIKNPESGSGGGSGSGFGGLREKRRAQFPAHLQGGFGNSRRFGPADPPDLLNYEGCEFLMIAAADDVEEELGLELEGETERCEDEGSCSDLVKEFGDVVAPAPLLEGTWA</sequence>
<feature type="compositionally biased region" description="Basic and acidic residues" evidence="1">
    <location>
        <begin position="86"/>
        <end position="95"/>
    </location>
</feature>
<feature type="compositionally biased region" description="Basic and acidic residues" evidence="1">
    <location>
        <begin position="52"/>
        <end position="70"/>
    </location>
</feature>
<evidence type="ECO:0000313" key="3">
    <source>
        <dbReference type="Proteomes" id="UP001497516"/>
    </source>
</evidence>
<dbReference type="PANTHER" id="PTHR34776:SF1">
    <property type="entry name" value="F17F16.3 PROTEIN"/>
    <property type="match status" value="1"/>
</dbReference>
<dbReference type="PANTHER" id="PTHR34776">
    <property type="entry name" value="F17F16.3 PROTEIN"/>
    <property type="match status" value="1"/>
</dbReference>
<feature type="region of interest" description="Disordered" evidence="1">
    <location>
        <begin position="33"/>
        <end position="101"/>
    </location>
</feature>
<dbReference type="EMBL" id="OZ034818">
    <property type="protein sequence ID" value="CAL1386751.1"/>
    <property type="molecule type" value="Genomic_DNA"/>
</dbReference>
<protein>
    <submittedName>
        <fullName evidence="2">Uncharacterized protein</fullName>
    </submittedName>
</protein>